<sequence>MNTKNTRWLITKNQPEADDSVQEWVDWFWASFLPDWVERARDPAGFGFFDLLDENAQPAQPDRRSLLAQARLLFTFSHLALLSNNTVYHDAARVAYQSLPAFRKAPGLYCRARSEKGQPTETPDDELAYGYDQSFVILGLVTWGRLHPDEDVEPELEACWSSIENRLTDPATGLILEHDGLTDPAAATAPYRAQNPHMHLYEAALQAYEMTDKQAWLERAKQMRAKGLEYFFDQDSGTITEFLAPDLSTLPGRDGQRREIGHQCEWAWLLMREADLGGDQSVRDTAAQLLAFADQHGFARENEMQGAAFDAVAADTSWREERFLLWPQTEAIKTYAIRKDEAGYAQKGQDLALLIFRRYFAGHAAFVNQLDANGQPLWPDALSRLHYHLVLALTEGVRAKLWQGPG</sequence>
<dbReference type="GO" id="GO:0016853">
    <property type="term" value="F:isomerase activity"/>
    <property type="evidence" value="ECO:0007669"/>
    <property type="project" value="UniProtKB-KW"/>
</dbReference>
<dbReference type="Pfam" id="PF07221">
    <property type="entry name" value="GlcNAc_2-epim"/>
    <property type="match status" value="1"/>
</dbReference>
<name>A0A6S6UJV2_9GAMM</name>
<accession>A0A6S6UJV2</accession>
<evidence type="ECO:0008006" key="4">
    <source>
        <dbReference type="Google" id="ProtNLM"/>
    </source>
</evidence>
<dbReference type="PANTHER" id="PTHR15108">
    <property type="entry name" value="N-ACYLGLUCOSAMINE-2-EPIMERASE"/>
    <property type="match status" value="1"/>
</dbReference>
<evidence type="ECO:0000256" key="2">
    <source>
        <dbReference type="ARBA" id="ARBA00023235"/>
    </source>
</evidence>
<organism evidence="3">
    <name type="scientific">uncultured Thiotrichaceae bacterium</name>
    <dbReference type="NCBI Taxonomy" id="298394"/>
    <lineage>
        <taxon>Bacteria</taxon>
        <taxon>Pseudomonadati</taxon>
        <taxon>Pseudomonadota</taxon>
        <taxon>Gammaproteobacteria</taxon>
        <taxon>Thiotrichales</taxon>
        <taxon>Thiotrichaceae</taxon>
        <taxon>environmental samples</taxon>
    </lineage>
</organism>
<evidence type="ECO:0000256" key="1">
    <source>
        <dbReference type="ARBA" id="ARBA00008558"/>
    </source>
</evidence>
<dbReference type="AlphaFoldDB" id="A0A6S6UJV2"/>
<evidence type="ECO:0000313" key="3">
    <source>
        <dbReference type="EMBL" id="CAA6830714.1"/>
    </source>
</evidence>
<protein>
    <recommendedName>
        <fullName evidence="4">Mannose-6-phosphate isomerase</fullName>
    </recommendedName>
</protein>
<dbReference type="Gene3D" id="1.50.10.10">
    <property type="match status" value="1"/>
</dbReference>
<gene>
    <name evidence="3" type="ORF">HELGO_WM26685</name>
</gene>
<proteinExistence type="inferred from homology"/>
<comment type="similarity">
    <text evidence="1">Belongs to the N-acylglucosamine 2-epimerase family.</text>
</comment>
<dbReference type="InterPro" id="IPR012341">
    <property type="entry name" value="6hp_glycosidase-like_sf"/>
</dbReference>
<keyword evidence="2" id="KW-0413">Isomerase</keyword>
<reference evidence="3" key="1">
    <citation type="submission" date="2020-01" db="EMBL/GenBank/DDBJ databases">
        <authorList>
            <person name="Meier V. D."/>
            <person name="Meier V D."/>
        </authorList>
    </citation>
    <scope>NUCLEOTIDE SEQUENCE</scope>
    <source>
        <strain evidence="3">HLG_WM_MAG_09</strain>
    </source>
</reference>
<dbReference type="GO" id="GO:0005975">
    <property type="term" value="P:carbohydrate metabolic process"/>
    <property type="evidence" value="ECO:0007669"/>
    <property type="project" value="InterPro"/>
</dbReference>
<dbReference type="InterPro" id="IPR010819">
    <property type="entry name" value="AGE/CE"/>
</dbReference>
<dbReference type="InterPro" id="IPR008928">
    <property type="entry name" value="6-hairpin_glycosidase_sf"/>
</dbReference>
<dbReference type="SUPFAM" id="SSF48208">
    <property type="entry name" value="Six-hairpin glycosidases"/>
    <property type="match status" value="1"/>
</dbReference>
<dbReference type="EMBL" id="CACVAT010000620">
    <property type="protein sequence ID" value="CAA6830714.1"/>
    <property type="molecule type" value="Genomic_DNA"/>
</dbReference>